<dbReference type="AlphaFoldDB" id="A0A077R8Y6"/>
<protein>
    <submittedName>
        <fullName evidence="2">Uncharacterized protein</fullName>
    </submittedName>
</protein>
<organism evidence="2">
    <name type="scientific">Melanopsichium pennsylvanicum 4</name>
    <dbReference type="NCBI Taxonomy" id="1398559"/>
    <lineage>
        <taxon>Eukaryota</taxon>
        <taxon>Fungi</taxon>
        <taxon>Dikarya</taxon>
        <taxon>Basidiomycota</taxon>
        <taxon>Ustilaginomycotina</taxon>
        <taxon>Ustilaginomycetes</taxon>
        <taxon>Ustilaginales</taxon>
        <taxon>Ustilaginaceae</taxon>
        <taxon>Melanopsichium</taxon>
    </lineage>
</organism>
<sequence length="72" mass="7836">MAATLSAQSAMPKQATFTARQTSSPLPDLASLPTDFLDHLVLITQTLVNSKPPPAVWRAMSRDPTRNEHVAH</sequence>
<feature type="region of interest" description="Disordered" evidence="1">
    <location>
        <begin position="53"/>
        <end position="72"/>
    </location>
</feature>
<feature type="non-terminal residue" evidence="2">
    <location>
        <position position="72"/>
    </location>
</feature>
<feature type="region of interest" description="Disordered" evidence="1">
    <location>
        <begin position="1"/>
        <end position="26"/>
    </location>
</feature>
<accession>A0A077R8Y6</accession>
<evidence type="ECO:0000256" key="1">
    <source>
        <dbReference type="SAM" id="MobiDB-lite"/>
    </source>
</evidence>
<reference evidence="2" key="1">
    <citation type="journal article" date="2014" name="Genome Biol. Evol.">
        <title>Gene Loss Rather Than Gene Gain Is Associated with a Host Jump from Monocots to Dicots in the Smut Fungus Melanopsichium pennsylvanicum.</title>
        <authorList>
            <person name="Sharma R."/>
            <person name="Mishra B."/>
            <person name="Runge F."/>
            <person name="Thines M."/>
        </authorList>
    </citation>
    <scope>NUCLEOTIDE SEQUENCE</scope>
    <source>
        <strain evidence="2">4</strain>
    </source>
</reference>
<proteinExistence type="predicted"/>
<dbReference type="EMBL" id="HG529584">
    <property type="protein sequence ID" value="CDI53609.1"/>
    <property type="molecule type" value="Genomic_DNA"/>
</dbReference>
<feature type="compositionally biased region" description="Basic and acidic residues" evidence="1">
    <location>
        <begin position="60"/>
        <end position="72"/>
    </location>
</feature>
<feature type="compositionally biased region" description="Polar residues" evidence="1">
    <location>
        <begin position="1"/>
        <end position="25"/>
    </location>
</feature>
<name>A0A077R8Y6_9BASI</name>
<evidence type="ECO:0000313" key="2">
    <source>
        <dbReference type="EMBL" id="CDI53609.1"/>
    </source>
</evidence>